<evidence type="ECO:0000259" key="3">
    <source>
        <dbReference type="Pfam" id="PF04183"/>
    </source>
</evidence>
<gene>
    <name evidence="5" type="ORF">GCM10007392_03610</name>
</gene>
<dbReference type="RefSeq" id="WP_189606774.1">
    <property type="nucleotide sequence ID" value="NZ_BMXR01000001.1"/>
</dbReference>
<keyword evidence="6" id="KW-1185">Reference proteome</keyword>
<organism evidence="5 6">
    <name type="scientific">Saccharospirillum salsuginis</name>
    <dbReference type="NCBI Taxonomy" id="418750"/>
    <lineage>
        <taxon>Bacteria</taxon>
        <taxon>Pseudomonadati</taxon>
        <taxon>Pseudomonadota</taxon>
        <taxon>Gammaproteobacteria</taxon>
        <taxon>Oceanospirillales</taxon>
        <taxon>Saccharospirillaceae</taxon>
        <taxon>Saccharospirillum</taxon>
    </lineage>
</organism>
<dbReference type="InterPro" id="IPR007310">
    <property type="entry name" value="Aerobactin_biosyn_IucA/IucC_N"/>
</dbReference>
<proteinExistence type="predicted"/>
<feature type="domain" description="Aerobactin siderophore biosynthesis IucA/IucC-like C-terminal" evidence="4">
    <location>
        <begin position="450"/>
        <end position="591"/>
    </location>
</feature>
<evidence type="ECO:0000256" key="2">
    <source>
        <dbReference type="SAM" id="MobiDB-lite"/>
    </source>
</evidence>
<feature type="region of interest" description="Disordered" evidence="2">
    <location>
        <begin position="602"/>
        <end position="637"/>
    </location>
</feature>
<dbReference type="GO" id="GO:0016881">
    <property type="term" value="F:acid-amino acid ligase activity"/>
    <property type="evidence" value="ECO:0007669"/>
    <property type="project" value="UniProtKB-ARBA"/>
</dbReference>
<dbReference type="EMBL" id="BMXR01000001">
    <property type="protein sequence ID" value="GGX40211.1"/>
    <property type="molecule type" value="Genomic_DNA"/>
</dbReference>
<feature type="compositionally biased region" description="Polar residues" evidence="2">
    <location>
        <begin position="627"/>
        <end position="637"/>
    </location>
</feature>
<comment type="pathway">
    <text evidence="1">Siderophore biosynthesis.</text>
</comment>
<evidence type="ECO:0000259" key="4">
    <source>
        <dbReference type="Pfam" id="PF06276"/>
    </source>
</evidence>
<dbReference type="GO" id="GO:0019290">
    <property type="term" value="P:siderophore biosynthetic process"/>
    <property type="evidence" value="ECO:0007669"/>
    <property type="project" value="InterPro"/>
</dbReference>
<evidence type="ECO:0000256" key="1">
    <source>
        <dbReference type="ARBA" id="ARBA00004924"/>
    </source>
</evidence>
<dbReference type="InterPro" id="IPR022770">
    <property type="entry name" value="IucA/IucC-like_C"/>
</dbReference>
<reference evidence="5" key="2">
    <citation type="submission" date="2020-09" db="EMBL/GenBank/DDBJ databases">
        <authorList>
            <person name="Sun Q."/>
            <person name="Kim S."/>
        </authorList>
    </citation>
    <scope>NUCLEOTIDE SEQUENCE</scope>
    <source>
        <strain evidence="5">KCTC 22169</strain>
    </source>
</reference>
<reference evidence="5" key="1">
    <citation type="journal article" date="2014" name="Int. J. Syst. Evol. Microbiol.">
        <title>Complete genome sequence of Corynebacterium casei LMG S-19264T (=DSM 44701T), isolated from a smear-ripened cheese.</title>
        <authorList>
            <consortium name="US DOE Joint Genome Institute (JGI-PGF)"/>
            <person name="Walter F."/>
            <person name="Albersmeier A."/>
            <person name="Kalinowski J."/>
            <person name="Ruckert C."/>
        </authorList>
    </citation>
    <scope>NUCLEOTIDE SEQUENCE</scope>
    <source>
        <strain evidence="5">KCTC 22169</strain>
    </source>
</reference>
<dbReference type="AlphaFoldDB" id="A0A918K0H8"/>
<protein>
    <submittedName>
        <fullName evidence="5">Siderophore biosynthesis protein IucA</fullName>
    </submittedName>
</protein>
<evidence type="ECO:0000313" key="5">
    <source>
        <dbReference type="EMBL" id="GGX40211.1"/>
    </source>
</evidence>
<dbReference type="Gene3D" id="1.10.510.40">
    <property type="match status" value="1"/>
</dbReference>
<dbReference type="PANTHER" id="PTHR34384:SF6">
    <property type="entry name" value="STAPHYLOFERRIN B SYNTHASE"/>
    <property type="match status" value="1"/>
</dbReference>
<evidence type="ECO:0000313" key="6">
    <source>
        <dbReference type="Proteomes" id="UP000626148"/>
    </source>
</evidence>
<dbReference type="InterPro" id="IPR037455">
    <property type="entry name" value="LucA/IucC-like"/>
</dbReference>
<dbReference type="Pfam" id="PF04183">
    <property type="entry name" value="IucA_IucC"/>
    <property type="match status" value="1"/>
</dbReference>
<sequence>MNRFEQQARVQVMQDLVDCLWAEAFFADETTGLEPAERWSRLHAQDAHAGDDFAKPNQVWRWQPRHPEIRTVLIPARPGIAQPLLSIPGAPVYAITRRDRIKRLDPVDLLRLVTEALGTRMPGSPKGAKLLIDALAVTLEQTAWSYRHAIRTHALLDVPPARFFQVMEQWGALRDRPYHPVAKAKLGLNRDDYHHYVAEFDQPIALQWVAFPRDRMVVGKGVIDRDEPADYILDVAQHHQLRDEMTQRGLNNHIAIPVLTWQLEHGFPEALQRDGIEGHWIRLELQGPAMKSTSSVRSLAPLDDSPNYLKLPMSVNSLGSSRYLPAVKMMNGVIAENLLRRALPKDPELHERIFLCDETRWWAYMPPEASLFDDYPRHLSAMVRRYPSELLHDPDRRLIPMSALGTTLPDTRAHFFDDWLAHRRLPADEASVLTLFREVCDGFLEWNLRLFRLGILPEIHGQNAVLVWRDGRVDGLLLRDHDSLRLYVPWLEQAGLEDPVFRLKKGVANTLYHDRPEDLLFYLLTLGIQVNLRAILDALATRYDLDESRLWRVLRDSLERTIDQVPFDERARALLRRECFEADRWPLKLLIRPMLERAGGPGSMPFGKGGVANPLKRLGGSPETKLLNATSARETLA</sequence>
<dbReference type="Proteomes" id="UP000626148">
    <property type="component" value="Unassembled WGS sequence"/>
</dbReference>
<feature type="domain" description="Aerobactin siderophore biosynthesis IucA/IucC N-terminal" evidence="3">
    <location>
        <begin position="164"/>
        <end position="404"/>
    </location>
</feature>
<accession>A0A918K0H8</accession>
<name>A0A918K0H8_9GAMM</name>
<dbReference type="Pfam" id="PF06276">
    <property type="entry name" value="FhuF"/>
    <property type="match status" value="1"/>
</dbReference>
<dbReference type="PANTHER" id="PTHR34384">
    <property type="entry name" value="L-2,3-DIAMINOPROPANOATE--CITRATE LIGASE"/>
    <property type="match status" value="1"/>
</dbReference>
<comment type="caution">
    <text evidence="5">The sequence shown here is derived from an EMBL/GenBank/DDBJ whole genome shotgun (WGS) entry which is preliminary data.</text>
</comment>